<gene>
    <name evidence="2" type="ORF">ERS007681_02383</name>
</gene>
<proteinExistence type="predicted"/>
<evidence type="ECO:0000313" key="3">
    <source>
        <dbReference type="Proteomes" id="UP000048289"/>
    </source>
</evidence>
<dbReference type="AlphaFoldDB" id="A0A654TBD8"/>
<accession>A0A654TBD8</accession>
<feature type="region of interest" description="Disordered" evidence="1">
    <location>
        <begin position="1"/>
        <end position="27"/>
    </location>
</feature>
<dbReference type="Proteomes" id="UP000048289">
    <property type="component" value="Unassembled WGS sequence"/>
</dbReference>
<sequence>MFKHLNHTQPNRRLQRPPPHPASPAANQLHCGWAATLELDRAAPQRPIPARIVATLELDRAAPQRPIPARIVATLELDRAAPQRPIPARIVATLELDRAAPQRPIPARIVATLELDRAAPQRPIPARIVATLGSAPWRTYSEPRPCTWPIRLRWCSRQSRSGSTTGRASASSGETATANPVCWACSPVNCGRTPVGSPGVADCG</sequence>
<name>A0A654TBD8_MYCTX</name>
<organism evidence="2 3">
    <name type="scientific">Mycobacterium tuberculosis</name>
    <dbReference type="NCBI Taxonomy" id="1773"/>
    <lineage>
        <taxon>Bacteria</taxon>
        <taxon>Bacillati</taxon>
        <taxon>Actinomycetota</taxon>
        <taxon>Actinomycetes</taxon>
        <taxon>Mycobacteriales</taxon>
        <taxon>Mycobacteriaceae</taxon>
        <taxon>Mycobacterium</taxon>
        <taxon>Mycobacterium tuberculosis complex</taxon>
    </lineage>
</organism>
<evidence type="ECO:0000313" key="2">
    <source>
        <dbReference type="EMBL" id="CFE40113.1"/>
    </source>
</evidence>
<reference evidence="2 3" key="1">
    <citation type="submission" date="2015-03" db="EMBL/GenBank/DDBJ databases">
        <authorList>
            <consortium name="Pathogen Informatics"/>
        </authorList>
    </citation>
    <scope>NUCLEOTIDE SEQUENCE [LARGE SCALE GENOMIC DNA]</scope>
    <source>
        <strain evidence="2 3">G09901357</strain>
    </source>
</reference>
<evidence type="ECO:0000256" key="1">
    <source>
        <dbReference type="SAM" id="MobiDB-lite"/>
    </source>
</evidence>
<dbReference type="EMBL" id="CFOE01000309">
    <property type="protein sequence ID" value="CFE40113.1"/>
    <property type="molecule type" value="Genomic_DNA"/>
</dbReference>
<protein>
    <submittedName>
        <fullName evidence="2">Uncharacterized protein</fullName>
    </submittedName>
</protein>